<keyword evidence="1" id="KW-0472">Membrane</keyword>
<name>A0A1I7YJ83_9BILA</name>
<keyword evidence="1" id="KW-0812">Transmembrane</keyword>
<sequence>MVGILSYRPRKLSLARAFHVAFKNKAYCLDSIFTDIQYRHVYKRRLVTEVLSNFPGRDQISFISAMHTMFFVLISAMLLASISDVQAGFFSRGYVNYLMNRHDDHHVVPVQKERTTVITNPLSSIFSGPHKGPIHKLPQWLIIADQPGNVKVFDPSHNLFTYD</sequence>
<reference evidence="3" key="1">
    <citation type="submission" date="2016-11" db="UniProtKB">
        <authorList>
            <consortium name="WormBaseParasite"/>
        </authorList>
    </citation>
    <scope>IDENTIFICATION</scope>
</reference>
<evidence type="ECO:0000256" key="1">
    <source>
        <dbReference type="SAM" id="Phobius"/>
    </source>
</evidence>
<protein>
    <submittedName>
        <fullName evidence="3">Lgl_C domain-containing protein</fullName>
    </submittedName>
</protein>
<keyword evidence="1" id="KW-1133">Transmembrane helix</keyword>
<evidence type="ECO:0000313" key="2">
    <source>
        <dbReference type="Proteomes" id="UP000095287"/>
    </source>
</evidence>
<dbReference type="Proteomes" id="UP000095287">
    <property type="component" value="Unplaced"/>
</dbReference>
<dbReference type="AlphaFoldDB" id="A0A1I7YJ83"/>
<keyword evidence="2" id="KW-1185">Reference proteome</keyword>
<feature type="transmembrane region" description="Helical" evidence="1">
    <location>
        <begin position="60"/>
        <end position="82"/>
    </location>
</feature>
<proteinExistence type="predicted"/>
<accession>A0A1I7YJ83</accession>
<dbReference type="WBParaSite" id="L893_g16888.t1">
    <property type="protein sequence ID" value="L893_g16888.t1"/>
    <property type="gene ID" value="L893_g16888"/>
</dbReference>
<organism evidence="2 3">
    <name type="scientific">Steinernema glaseri</name>
    <dbReference type="NCBI Taxonomy" id="37863"/>
    <lineage>
        <taxon>Eukaryota</taxon>
        <taxon>Metazoa</taxon>
        <taxon>Ecdysozoa</taxon>
        <taxon>Nematoda</taxon>
        <taxon>Chromadorea</taxon>
        <taxon>Rhabditida</taxon>
        <taxon>Tylenchina</taxon>
        <taxon>Panagrolaimomorpha</taxon>
        <taxon>Strongyloidoidea</taxon>
        <taxon>Steinernematidae</taxon>
        <taxon>Steinernema</taxon>
    </lineage>
</organism>
<evidence type="ECO:0000313" key="3">
    <source>
        <dbReference type="WBParaSite" id="L893_g16888.t1"/>
    </source>
</evidence>